<name>A0A9Q8Q891_9HYPO</name>
<dbReference type="Proteomes" id="UP000829364">
    <property type="component" value="Chromosome 1"/>
</dbReference>
<gene>
    <name evidence="1" type="ORF">JDV02_001475</name>
</gene>
<dbReference type="GeneID" id="72063438"/>
<dbReference type="KEGG" id="ptkz:JDV02_001475"/>
<proteinExistence type="predicted"/>
<sequence length="99" mass="10807">MRIGPSFLTGPRTQAALVPCVPSHAGRSILASYACSTDAGLRRLAARFAVRPTSIRHGRLCTNASIINTGRATIERPRRIKVAHHRLSYLLPLPNDLSH</sequence>
<evidence type="ECO:0000313" key="2">
    <source>
        <dbReference type="Proteomes" id="UP000829364"/>
    </source>
</evidence>
<dbReference type="EMBL" id="CP086354">
    <property type="protein sequence ID" value="UNI14895.1"/>
    <property type="molecule type" value="Genomic_DNA"/>
</dbReference>
<reference evidence="1" key="1">
    <citation type="submission" date="2021-11" db="EMBL/GenBank/DDBJ databases">
        <title>Purpureocillium_takamizusanense_genome.</title>
        <authorList>
            <person name="Nguyen N.-H."/>
        </authorList>
    </citation>
    <scope>NUCLEOTIDE SEQUENCE</scope>
    <source>
        <strain evidence="1">PT3</strain>
    </source>
</reference>
<organism evidence="1 2">
    <name type="scientific">Purpureocillium takamizusanense</name>
    <dbReference type="NCBI Taxonomy" id="2060973"/>
    <lineage>
        <taxon>Eukaryota</taxon>
        <taxon>Fungi</taxon>
        <taxon>Dikarya</taxon>
        <taxon>Ascomycota</taxon>
        <taxon>Pezizomycotina</taxon>
        <taxon>Sordariomycetes</taxon>
        <taxon>Hypocreomycetidae</taxon>
        <taxon>Hypocreales</taxon>
        <taxon>Ophiocordycipitaceae</taxon>
        <taxon>Purpureocillium</taxon>
    </lineage>
</organism>
<dbReference type="RefSeq" id="XP_047838376.1">
    <property type="nucleotide sequence ID" value="XM_047982412.1"/>
</dbReference>
<dbReference type="AlphaFoldDB" id="A0A9Q8Q891"/>
<protein>
    <submittedName>
        <fullName evidence="1">Uncharacterized protein</fullName>
    </submittedName>
</protein>
<accession>A0A9Q8Q891</accession>
<keyword evidence="2" id="KW-1185">Reference proteome</keyword>
<evidence type="ECO:0000313" key="1">
    <source>
        <dbReference type="EMBL" id="UNI14895.1"/>
    </source>
</evidence>